<dbReference type="AlphaFoldDB" id="A0A0U9H9R2"/>
<name>A0A0U9H9R2_9BACI</name>
<evidence type="ECO:0000256" key="5">
    <source>
        <dbReference type="ARBA" id="ARBA00022989"/>
    </source>
</evidence>
<proteinExistence type="inferred from homology"/>
<comment type="caution">
    <text evidence="11">The sequence shown here is derived from an EMBL/GenBank/DDBJ whole genome shotgun (WGS) entry which is preliminary data.</text>
</comment>
<dbReference type="Pfam" id="PF13677">
    <property type="entry name" value="MotB_plug"/>
    <property type="match status" value="1"/>
</dbReference>
<dbReference type="SUPFAM" id="SSF103088">
    <property type="entry name" value="OmpA-like"/>
    <property type="match status" value="1"/>
</dbReference>
<dbReference type="InterPro" id="IPR006665">
    <property type="entry name" value="OmpA-like"/>
</dbReference>
<accession>A0A0U9H9R2</accession>
<evidence type="ECO:0000259" key="10">
    <source>
        <dbReference type="PROSITE" id="PS51123"/>
    </source>
</evidence>
<dbReference type="GO" id="GO:0005886">
    <property type="term" value="C:plasma membrane"/>
    <property type="evidence" value="ECO:0007669"/>
    <property type="project" value="UniProtKB-SubCell"/>
</dbReference>
<evidence type="ECO:0000256" key="8">
    <source>
        <dbReference type="SAM" id="MobiDB-lite"/>
    </source>
</evidence>
<dbReference type="OrthoDB" id="9815217at2"/>
<reference evidence="12" key="1">
    <citation type="submission" date="2015-07" db="EMBL/GenBank/DDBJ databases">
        <title>Draft Genome Sequence of Oceanobacillus picturae Heshi-B3 that Was Isolated from Fermented Rice Bran with Aging Salted Mackerel, Which Was Named Heshiko as Traditional Fermented Seafood in Japan.</title>
        <authorList>
            <person name="Akuzawa S."/>
            <person name="Nakagawa J."/>
            <person name="Kanekatsu T."/>
            <person name="Kanesaki Y."/>
            <person name="Suzuki T."/>
        </authorList>
    </citation>
    <scope>NUCLEOTIDE SEQUENCE [LARGE SCALE GENOMIC DNA]</scope>
    <source>
        <strain evidence="12">Heshi-B3</strain>
    </source>
</reference>
<dbReference type="CDD" id="cd07185">
    <property type="entry name" value="OmpA_C-like"/>
    <property type="match status" value="1"/>
</dbReference>
<evidence type="ECO:0000256" key="1">
    <source>
        <dbReference type="ARBA" id="ARBA00004162"/>
    </source>
</evidence>
<comment type="subcellular location">
    <subcellularLocation>
        <location evidence="1">Cell membrane</location>
        <topology evidence="1">Single-pass membrane protein</topology>
    </subcellularLocation>
</comment>
<evidence type="ECO:0000256" key="4">
    <source>
        <dbReference type="ARBA" id="ARBA00022692"/>
    </source>
</evidence>
<dbReference type="InterPro" id="IPR050330">
    <property type="entry name" value="Bact_OuterMem_StrucFunc"/>
</dbReference>
<keyword evidence="5 9" id="KW-1133">Transmembrane helix</keyword>
<evidence type="ECO:0000256" key="2">
    <source>
        <dbReference type="ARBA" id="ARBA00008914"/>
    </source>
</evidence>
<protein>
    <submittedName>
        <fullName evidence="11">Chemotaxis protein MotB</fullName>
    </submittedName>
</protein>
<evidence type="ECO:0000256" key="7">
    <source>
        <dbReference type="PROSITE-ProRule" id="PRU00473"/>
    </source>
</evidence>
<evidence type="ECO:0000256" key="6">
    <source>
        <dbReference type="ARBA" id="ARBA00023136"/>
    </source>
</evidence>
<dbReference type="Proteomes" id="UP000052946">
    <property type="component" value="Unassembled WGS sequence"/>
</dbReference>
<gene>
    <name evidence="11" type="ORF">OPHB3_3125</name>
</gene>
<comment type="similarity">
    <text evidence="2">Belongs to the MotB family.</text>
</comment>
<keyword evidence="6 7" id="KW-0472">Membrane</keyword>
<organism evidence="11 12">
    <name type="scientific">Oceanobacillus picturae</name>
    <dbReference type="NCBI Taxonomy" id="171693"/>
    <lineage>
        <taxon>Bacteria</taxon>
        <taxon>Bacillati</taxon>
        <taxon>Bacillota</taxon>
        <taxon>Bacilli</taxon>
        <taxon>Bacillales</taxon>
        <taxon>Bacillaceae</taxon>
        <taxon>Oceanobacillus</taxon>
    </lineage>
</organism>
<feature type="domain" description="OmpA-like" evidence="10">
    <location>
        <begin position="128"/>
        <end position="250"/>
    </location>
</feature>
<evidence type="ECO:0000256" key="9">
    <source>
        <dbReference type="SAM" id="Phobius"/>
    </source>
</evidence>
<dbReference type="PROSITE" id="PS51123">
    <property type="entry name" value="OMPA_2"/>
    <property type="match status" value="1"/>
</dbReference>
<sequence length="256" mass="29222">MSRKKKHSENHIDESWLLPYSDLLTLLVALFIVLFAMSEIDSEKYNQLSTVFQEEFSGGASFMEESNAPNESTVDIPEDEEEHEKPEDPKQVSKEDEELEELETIQEHINSYIKEEDLEEVFDTKLTDEGLLLTILNDISFDSGSAEVKERGQRLAKDVSELLYTDPPHQIVVSGHADDRPVYNAEFTSNWELSVMRAINFMGLILENDQLDPGKFSAKGYGEHQPIVPNNSEANRAKNRRVEVLILPNYDITTNE</sequence>
<reference evidence="11 12" key="2">
    <citation type="journal article" date="2016" name="Genome Announc.">
        <title>Draft Genome Sequence of Oceanobacillus picturae Heshi-B3, Isolated from Fermented Rice Bran in a Traditional Japanese Seafood Dish.</title>
        <authorList>
            <person name="Akuzawa S."/>
            <person name="Nagaoka J."/>
            <person name="Kanekatsu M."/>
            <person name="Kanesaki Y."/>
            <person name="Suzuki T."/>
        </authorList>
    </citation>
    <scope>NUCLEOTIDE SEQUENCE [LARGE SCALE GENOMIC DNA]</scope>
    <source>
        <strain evidence="11 12">Heshi-B3</strain>
    </source>
</reference>
<feature type="compositionally biased region" description="Basic and acidic residues" evidence="8">
    <location>
        <begin position="83"/>
        <end position="94"/>
    </location>
</feature>
<evidence type="ECO:0000313" key="11">
    <source>
        <dbReference type="EMBL" id="GAQ19163.1"/>
    </source>
</evidence>
<dbReference type="RefSeq" id="WP_058950912.1">
    <property type="nucleotide sequence ID" value="NZ_BBXV01000041.1"/>
</dbReference>
<dbReference type="InterPro" id="IPR036737">
    <property type="entry name" value="OmpA-like_sf"/>
</dbReference>
<evidence type="ECO:0000256" key="3">
    <source>
        <dbReference type="ARBA" id="ARBA00022475"/>
    </source>
</evidence>
<dbReference type="EMBL" id="BBXV01000041">
    <property type="protein sequence ID" value="GAQ19163.1"/>
    <property type="molecule type" value="Genomic_DNA"/>
</dbReference>
<keyword evidence="3" id="KW-1003">Cell membrane</keyword>
<dbReference type="NCBIfam" id="NF005831">
    <property type="entry name" value="PRK07734.1"/>
    <property type="match status" value="1"/>
</dbReference>
<evidence type="ECO:0000313" key="12">
    <source>
        <dbReference type="Proteomes" id="UP000052946"/>
    </source>
</evidence>
<feature type="transmembrane region" description="Helical" evidence="9">
    <location>
        <begin position="20"/>
        <end position="38"/>
    </location>
</feature>
<dbReference type="InterPro" id="IPR025713">
    <property type="entry name" value="MotB-like_N_dom"/>
</dbReference>
<keyword evidence="4 9" id="KW-0812">Transmembrane</keyword>
<dbReference type="Gene3D" id="3.30.1330.60">
    <property type="entry name" value="OmpA-like domain"/>
    <property type="match status" value="1"/>
</dbReference>
<dbReference type="Pfam" id="PF00691">
    <property type="entry name" value="OmpA"/>
    <property type="match status" value="1"/>
</dbReference>
<dbReference type="PANTHER" id="PTHR30329:SF21">
    <property type="entry name" value="LIPOPROTEIN YIAD-RELATED"/>
    <property type="match status" value="1"/>
</dbReference>
<dbReference type="PANTHER" id="PTHR30329">
    <property type="entry name" value="STATOR ELEMENT OF FLAGELLAR MOTOR COMPLEX"/>
    <property type="match status" value="1"/>
</dbReference>
<feature type="region of interest" description="Disordered" evidence="8">
    <location>
        <begin position="60"/>
        <end position="99"/>
    </location>
</feature>